<evidence type="ECO:0000256" key="1">
    <source>
        <dbReference type="SAM" id="SignalP"/>
    </source>
</evidence>
<dbReference type="AlphaFoldDB" id="A0A9W7CHQ1"/>
<dbReference type="Pfam" id="PF03283">
    <property type="entry name" value="PAE"/>
    <property type="match status" value="1"/>
</dbReference>
<dbReference type="PANTHER" id="PTHR21562:SF122">
    <property type="entry name" value="PALMITOLEOYL-PROTEIN CARBOXYLESTERASE NOTUM"/>
    <property type="match status" value="1"/>
</dbReference>
<keyword evidence="1" id="KW-0732">Signal</keyword>
<dbReference type="InterPro" id="IPR004963">
    <property type="entry name" value="PAE/NOTUM"/>
</dbReference>
<dbReference type="Proteomes" id="UP001165122">
    <property type="component" value="Unassembled WGS sequence"/>
</dbReference>
<dbReference type="OrthoDB" id="2015280at2759"/>
<name>A0A9W7CHQ1_9STRA</name>
<keyword evidence="3" id="KW-1185">Reference proteome</keyword>
<dbReference type="GO" id="GO:0016787">
    <property type="term" value="F:hydrolase activity"/>
    <property type="evidence" value="ECO:0007669"/>
    <property type="project" value="InterPro"/>
</dbReference>
<proteinExistence type="predicted"/>
<feature type="signal peptide" evidence="1">
    <location>
        <begin position="1"/>
        <end position="24"/>
    </location>
</feature>
<accession>A0A9W7CHQ1</accession>
<gene>
    <name evidence="2" type="ORF">TrLO_g5621</name>
</gene>
<protein>
    <recommendedName>
        <fullName evidence="4">Pectin acetylesterase</fullName>
    </recommendedName>
</protein>
<evidence type="ECO:0008006" key="4">
    <source>
        <dbReference type="Google" id="ProtNLM"/>
    </source>
</evidence>
<organism evidence="2 3">
    <name type="scientific">Triparma laevis f. longispina</name>
    <dbReference type="NCBI Taxonomy" id="1714387"/>
    <lineage>
        <taxon>Eukaryota</taxon>
        <taxon>Sar</taxon>
        <taxon>Stramenopiles</taxon>
        <taxon>Ochrophyta</taxon>
        <taxon>Bolidophyceae</taxon>
        <taxon>Parmales</taxon>
        <taxon>Triparmaceae</taxon>
        <taxon>Triparma</taxon>
    </lineage>
</organism>
<comment type="caution">
    <text evidence="2">The sequence shown here is derived from an EMBL/GenBank/DDBJ whole genome shotgun (WGS) entry which is preliminary data.</text>
</comment>
<evidence type="ECO:0000313" key="2">
    <source>
        <dbReference type="EMBL" id="GMI05925.1"/>
    </source>
</evidence>
<dbReference type="EMBL" id="BRXW01000093">
    <property type="protein sequence ID" value="GMI05925.1"/>
    <property type="molecule type" value="Genomic_DNA"/>
</dbReference>
<sequence length="391" mass="42524">MINSLLGPQVLLLLLCCFVGKVVSRTLTYESLNITRYPLAKCNDGSDAGIYFANSNASKPTSFIIYLSSGGWCYDAVSCRARFLESHDLMSSTGWSSEREVGGIFDSDYETLNEDSVWVNVPYCSSDGWMGNLDNQEVGFEFRGHEIVKAAIETVQERWSVGEDDTVIFGGASAGARGAMVHLDMVAEFFNDSNVYGVLDSPLWIDLDPPNYSTVGLLEQTQKVYEVSGVGEVSGKDGVITDNCASSFDGEEEYKCLFGQYRAGFLEIPHILISAEFDSFQLGQDGLNLPYPSSENEFADEFGAQMHKVFEDLIANVGDKSVTFYSQPCYNHAISMGSGYFKSATSNGVTLDAAVKAFLGGEGKSRDLTDYCEEGFDACTTSGSFCPSLGA</sequence>
<evidence type="ECO:0000313" key="3">
    <source>
        <dbReference type="Proteomes" id="UP001165122"/>
    </source>
</evidence>
<dbReference type="PANTHER" id="PTHR21562">
    <property type="entry name" value="NOTUM-RELATED"/>
    <property type="match status" value="1"/>
</dbReference>
<reference evidence="3" key="1">
    <citation type="journal article" date="2023" name="Commun. Biol.">
        <title>Genome analysis of Parmales, the sister group of diatoms, reveals the evolutionary specialization of diatoms from phago-mixotrophs to photoautotrophs.</title>
        <authorList>
            <person name="Ban H."/>
            <person name="Sato S."/>
            <person name="Yoshikawa S."/>
            <person name="Yamada K."/>
            <person name="Nakamura Y."/>
            <person name="Ichinomiya M."/>
            <person name="Sato N."/>
            <person name="Blanc-Mathieu R."/>
            <person name="Endo H."/>
            <person name="Kuwata A."/>
            <person name="Ogata H."/>
        </authorList>
    </citation>
    <scope>NUCLEOTIDE SEQUENCE [LARGE SCALE GENOMIC DNA]</scope>
    <source>
        <strain evidence="3">NIES 3700</strain>
    </source>
</reference>
<feature type="chain" id="PRO_5040891736" description="Pectin acetylesterase" evidence="1">
    <location>
        <begin position="25"/>
        <end position="391"/>
    </location>
</feature>